<dbReference type="GO" id="GO:0048367">
    <property type="term" value="P:shoot system development"/>
    <property type="evidence" value="ECO:0007669"/>
    <property type="project" value="InterPro"/>
</dbReference>
<gene>
    <name evidence="2" type="ORF">H6P81_019016</name>
</gene>
<keyword evidence="1" id="KW-0175">Coiled coil</keyword>
<proteinExistence type="predicted"/>
<evidence type="ECO:0000313" key="2">
    <source>
        <dbReference type="EMBL" id="KAG9443162.1"/>
    </source>
</evidence>
<organism evidence="2 3">
    <name type="scientific">Aristolochia fimbriata</name>
    <name type="common">White veined hardy Dutchman's pipe vine</name>
    <dbReference type="NCBI Taxonomy" id="158543"/>
    <lineage>
        <taxon>Eukaryota</taxon>
        <taxon>Viridiplantae</taxon>
        <taxon>Streptophyta</taxon>
        <taxon>Embryophyta</taxon>
        <taxon>Tracheophyta</taxon>
        <taxon>Spermatophyta</taxon>
        <taxon>Magnoliopsida</taxon>
        <taxon>Magnoliidae</taxon>
        <taxon>Piperales</taxon>
        <taxon>Aristolochiaceae</taxon>
        <taxon>Aristolochia</taxon>
    </lineage>
</organism>
<dbReference type="PANTHER" id="PTHR33070:SF120">
    <property type="entry name" value="EXPRESSED PROTEIN"/>
    <property type="match status" value="1"/>
</dbReference>
<dbReference type="Pfam" id="PF03087">
    <property type="entry name" value="BPS1"/>
    <property type="match status" value="2"/>
</dbReference>
<dbReference type="AlphaFoldDB" id="A0AAV7E5Q9"/>
<reference evidence="2 3" key="1">
    <citation type="submission" date="2021-07" db="EMBL/GenBank/DDBJ databases">
        <title>The Aristolochia fimbriata genome: insights into angiosperm evolution, floral development and chemical biosynthesis.</title>
        <authorList>
            <person name="Jiao Y."/>
        </authorList>
    </citation>
    <scope>NUCLEOTIDE SEQUENCE [LARGE SCALE GENOMIC DNA]</scope>
    <source>
        <strain evidence="2">IBCAS-2021</strain>
        <tissue evidence="2">Leaf</tissue>
    </source>
</reference>
<accession>A0AAV7E5Q9</accession>
<dbReference type="GO" id="GO:0048364">
    <property type="term" value="P:root development"/>
    <property type="evidence" value="ECO:0007669"/>
    <property type="project" value="InterPro"/>
</dbReference>
<sequence length="225" mass="25023">MVSSDSILISPIIRCHVRSTSLPSSAHPISLRVEENLNQLRHEWESSPPSPSTSSSLCGGLSGLTQLYESVEDLLQLIQTQQTFSRHGHQKGVVDEVLDDGSHDVVIAVLREARSISITVLESLLSFISISKLRSAKRSFFLKWVGFGRIACEGDEKKMNAMEMLDVFLNALKSEKEAKQLDLKNGQVHLIKAALVTMQGLEEALNLLQRRLIQTRVTLLNLLSH</sequence>
<protein>
    <submittedName>
        <fullName evidence="2">Uncharacterized protein</fullName>
    </submittedName>
</protein>
<dbReference type="PANTHER" id="PTHR33070">
    <property type="entry name" value="OS06G0725500 PROTEIN"/>
    <property type="match status" value="1"/>
</dbReference>
<evidence type="ECO:0000313" key="3">
    <source>
        <dbReference type="Proteomes" id="UP000825729"/>
    </source>
</evidence>
<evidence type="ECO:0000256" key="1">
    <source>
        <dbReference type="SAM" id="Coils"/>
    </source>
</evidence>
<name>A0AAV7E5Q9_ARIFI</name>
<dbReference type="EMBL" id="JAINDJ010000007">
    <property type="protein sequence ID" value="KAG9443162.1"/>
    <property type="molecule type" value="Genomic_DNA"/>
</dbReference>
<dbReference type="InterPro" id="IPR004320">
    <property type="entry name" value="BPS1_pln"/>
</dbReference>
<dbReference type="Proteomes" id="UP000825729">
    <property type="component" value="Unassembled WGS sequence"/>
</dbReference>
<comment type="caution">
    <text evidence="2">The sequence shown here is derived from an EMBL/GenBank/DDBJ whole genome shotgun (WGS) entry which is preliminary data.</text>
</comment>
<feature type="coiled-coil region" evidence="1">
    <location>
        <begin position="191"/>
        <end position="218"/>
    </location>
</feature>
<keyword evidence="3" id="KW-1185">Reference proteome</keyword>